<reference evidence="2" key="2">
    <citation type="submission" date="2020-09" db="EMBL/GenBank/DDBJ databases">
        <authorList>
            <person name="Sun Q."/>
            <person name="Zhou Y."/>
        </authorList>
    </citation>
    <scope>NUCLEOTIDE SEQUENCE</scope>
    <source>
        <strain evidence="2">CGMCC 1.15367</strain>
    </source>
</reference>
<keyword evidence="3" id="KW-1185">Reference proteome</keyword>
<protein>
    <submittedName>
        <fullName evidence="2">Uncharacterized protein</fullName>
    </submittedName>
</protein>
<dbReference type="EMBL" id="BMIQ01000004">
    <property type="protein sequence ID" value="GGE07110.1"/>
    <property type="molecule type" value="Genomic_DNA"/>
</dbReference>
<evidence type="ECO:0000256" key="1">
    <source>
        <dbReference type="SAM" id="MobiDB-lite"/>
    </source>
</evidence>
<organism evidence="2 3">
    <name type="scientific">Aureimonas endophytica</name>
    <dbReference type="NCBI Taxonomy" id="2027858"/>
    <lineage>
        <taxon>Bacteria</taxon>
        <taxon>Pseudomonadati</taxon>
        <taxon>Pseudomonadota</taxon>
        <taxon>Alphaproteobacteria</taxon>
        <taxon>Hyphomicrobiales</taxon>
        <taxon>Aurantimonadaceae</taxon>
        <taxon>Aureimonas</taxon>
    </lineage>
</organism>
<dbReference type="AlphaFoldDB" id="A0A916ZP48"/>
<comment type="caution">
    <text evidence="2">The sequence shown here is derived from an EMBL/GenBank/DDBJ whole genome shotgun (WGS) entry which is preliminary data.</text>
</comment>
<accession>A0A916ZP48</accession>
<sequence>MMIPSRNAGRLVAVDSRRSGTGRTIMDKGKPLKPKGPAKDKATANAKTAANEAERHKIGETPAKAAKKK</sequence>
<gene>
    <name evidence="2" type="ORF">GCM10011390_27690</name>
</gene>
<evidence type="ECO:0000313" key="2">
    <source>
        <dbReference type="EMBL" id="GGE07110.1"/>
    </source>
</evidence>
<reference evidence="2" key="1">
    <citation type="journal article" date="2014" name="Int. J. Syst. Evol. Microbiol.">
        <title>Complete genome sequence of Corynebacterium casei LMG S-19264T (=DSM 44701T), isolated from a smear-ripened cheese.</title>
        <authorList>
            <consortium name="US DOE Joint Genome Institute (JGI-PGF)"/>
            <person name="Walter F."/>
            <person name="Albersmeier A."/>
            <person name="Kalinowski J."/>
            <person name="Ruckert C."/>
        </authorList>
    </citation>
    <scope>NUCLEOTIDE SEQUENCE</scope>
    <source>
        <strain evidence="2">CGMCC 1.15367</strain>
    </source>
</reference>
<evidence type="ECO:0000313" key="3">
    <source>
        <dbReference type="Proteomes" id="UP000644699"/>
    </source>
</evidence>
<name>A0A916ZP48_9HYPH</name>
<feature type="region of interest" description="Disordered" evidence="1">
    <location>
        <begin position="17"/>
        <end position="69"/>
    </location>
</feature>
<proteinExistence type="predicted"/>
<dbReference type="Proteomes" id="UP000644699">
    <property type="component" value="Unassembled WGS sequence"/>
</dbReference>